<protein>
    <submittedName>
        <fullName evidence="4">LanC-like protein 2</fullName>
    </submittedName>
</protein>
<feature type="binding site" evidence="2">
    <location>
        <position position="332"/>
    </location>
    <ligand>
        <name>Zn(2+)</name>
        <dbReference type="ChEBI" id="CHEBI:29105"/>
    </ligand>
</feature>
<dbReference type="PRINTS" id="PR01951">
    <property type="entry name" value="LANCEUKARYTE"/>
</dbReference>
<dbReference type="SMART" id="SM01260">
    <property type="entry name" value="LANC_like"/>
    <property type="match status" value="1"/>
</dbReference>
<dbReference type="GeneID" id="116300477"/>
<dbReference type="Gene3D" id="1.50.10.10">
    <property type="match status" value="1"/>
</dbReference>
<dbReference type="GO" id="GO:0005886">
    <property type="term" value="C:plasma membrane"/>
    <property type="evidence" value="ECO:0007669"/>
    <property type="project" value="TreeGrafter"/>
</dbReference>
<reference evidence="4" key="1">
    <citation type="submission" date="2025-08" db="UniProtKB">
        <authorList>
            <consortium name="RefSeq"/>
        </authorList>
    </citation>
    <scope>IDENTIFICATION</scope>
    <source>
        <tissue evidence="4">Tentacle</tissue>
    </source>
</reference>
<evidence type="ECO:0000313" key="3">
    <source>
        <dbReference type="Proteomes" id="UP000515163"/>
    </source>
</evidence>
<gene>
    <name evidence="4" type="primary">LOC116300477</name>
</gene>
<dbReference type="RefSeq" id="XP_031565213.1">
    <property type="nucleotide sequence ID" value="XM_031709353.1"/>
</dbReference>
<dbReference type="CDD" id="cd04794">
    <property type="entry name" value="euk_LANCL"/>
    <property type="match status" value="1"/>
</dbReference>
<accession>A0A6P8IAM6</accession>
<dbReference type="InterPro" id="IPR012341">
    <property type="entry name" value="6hp_glycosidase-like_sf"/>
</dbReference>
<dbReference type="InterPro" id="IPR020464">
    <property type="entry name" value="LanC-like_prot_euk"/>
</dbReference>
<keyword evidence="2" id="KW-0479">Metal-binding</keyword>
<dbReference type="AlphaFoldDB" id="A0A6P8IAM6"/>
<evidence type="ECO:0000256" key="1">
    <source>
        <dbReference type="ARBA" id="ARBA00007179"/>
    </source>
</evidence>
<evidence type="ECO:0000256" key="2">
    <source>
        <dbReference type="PIRSR" id="PIRSR607822-1"/>
    </source>
</evidence>
<dbReference type="PANTHER" id="PTHR12736:SF21">
    <property type="entry name" value="LANC-LIKE PROTEIN 2"/>
    <property type="match status" value="1"/>
</dbReference>
<dbReference type="SUPFAM" id="SSF158745">
    <property type="entry name" value="LanC-like"/>
    <property type="match status" value="1"/>
</dbReference>
<feature type="binding site" evidence="2">
    <location>
        <position position="285"/>
    </location>
    <ligand>
        <name>Zn(2+)</name>
        <dbReference type="ChEBI" id="CHEBI:29105"/>
    </ligand>
</feature>
<dbReference type="InParanoid" id="A0A6P8IAM6"/>
<keyword evidence="2" id="KW-0862">Zinc</keyword>
<feature type="binding site" evidence="2">
    <location>
        <position position="331"/>
    </location>
    <ligand>
        <name>Zn(2+)</name>
        <dbReference type="ChEBI" id="CHEBI:29105"/>
    </ligand>
</feature>
<comment type="similarity">
    <text evidence="1">Belongs to the LanC-like protein family.</text>
</comment>
<dbReference type="InterPro" id="IPR007822">
    <property type="entry name" value="LANC-like"/>
</dbReference>
<evidence type="ECO:0000313" key="4">
    <source>
        <dbReference type="RefSeq" id="XP_031565213.1"/>
    </source>
</evidence>
<name>A0A6P8IAM6_ACTTE</name>
<dbReference type="FunCoup" id="A0A6P8IAM6">
    <property type="interactions" value="2143"/>
</dbReference>
<dbReference type="PANTHER" id="PTHR12736">
    <property type="entry name" value="LANC-LIKE PROTEIN"/>
    <property type="match status" value="1"/>
</dbReference>
<sequence length="410" mass="46297">MASRDVREFENRFSDYDGSSKLVGANGQLNEPFYTRLKQGTLKLLSRFEEGFEDERNDHDYSVYTGTGGVAYLFMHLARTLFKDDPTKKEEYLNKALEMLEIGDQKLKGRRCTFLCGDAGILAQLAVLYFNLNKPEKSKKCLTRLESMCDRVCKDPSLPDEVLYGRSGYLYSLLYVQQELGQDKIKATTLNEVCSAIIASGQRLAKQERHTSPLMYMWHEKHYVGAAHGIVGILYMLLQAQSTPAVQSNLAAIERSIDFLLTQQFPSGNFHSSLENPTDKLVHWCHGASGAVYLMLKAYKVFGKDKYLTSALKCGELIWNKGLLRKGYGICHGVSGNAYAFLSLYKATDSHKYIYRAIKFAEWCLDYGKHGCRIPDTPFSLFEGMAGTVYFLVDVLVPGSSLFPAFEFKE</sequence>
<dbReference type="OrthoDB" id="10257263at2759"/>
<proteinExistence type="inferred from homology"/>
<dbReference type="GO" id="GO:0046872">
    <property type="term" value="F:metal ion binding"/>
    <property type="evidence" value="ECO:0007669"/>
    <property type="project" value="UniProtKB-KW"/>
</dbReference>
<dbReference type="KEGG" id="aten:116300477"/>
<dbReference type="GO" id="GO:0005975">
    <property type="term" value="P:carbohydrate metabolic process"/>
    <property type="evidence" value="ECO:0007669"/>
    <property type="project" value="InterPro"/>
</dbReference>
<keyword evidence="3" id="KW-1185">Reference proteome</keyword>
<dbReference type="Proteomes" id="UP000515163">
    <property type="component" value="Unplaced"/>
</dbReference>
<organism evidence="3 4">
    <name type="scientific">Actinia tenebrosa</name>
    <name type="common">Australian red waratah sea anemone</name>
    <dbReference type="NCBI Taxonomy" id="6105"/>
    <lineage>
        <taxon>Eukaryota</taxon>
        <taxon>Metazoa</taxon>
        <taxon>Cnidaria</taxon>
        <taxon>Anthozoa</taxon>
        <taxon>Hexacorallia</taxon>
        <taxon>Actiniaria</taxon>
        <taxon>Actiniidae</taxon>
        <taxon>Actinia</taxon>
    </lineage>
</organism>
<dbReference type="Pfam" id="PF05147">
    <property type="entry name" value="LANC_like"/>
    <property type="match status" value="1"/>
</dbReference>
<dbReference type="PRINTS" id="PR01950">
    <property type="entry name" value="LANCSUPER"/>
</dbReference>
<dbReference type="GO" id="GO:0031179">
    <property type="term" value="P:peptide modification"/>
    <property type="evidence" value="ECO:0007669"/>
    <property type="project" value="InterPro"/>
</dbReference>